<sequence length="296" mass="33427">MLSDNTKSYLHLHLIVFIWGFTAILGALISLDALPLVWFRMLFAVGFIAVFIYFKKLPLRVSKKAFLQFIFSGLIIALHWFTFFKAIKVSNVSVTLACLSTGAFFASLLEPILYGKKIVWYEVFLGILVICGLYIIFNVEGNYWEGIILALISAFLSALFAVINSKFVKEHDATVISFYELSGGVFFFSILLLFGNSFNADFFQLTTKDFVYLLILSSVCTAYAFIASTAVMKFLSPYTVMLTINLEPIYGIILAVLIFKEKEQMSFEFYIGALIILFTVLLNVIIKSRKKSVQSS</sequence>
<feature type="transmembrane region" description="Helical" evidence="1">
    <location>
        <begin position="143"/>
        <end position="163"/>
    </location>
</feature>
<dbReference type="PANTHER" id="PTHR22911">
    <property type="entry name" value="ACYL-MALONYL CONDENSING ENZYME-RELATED"/>
    <property type="match status" value="1"/>
</dbReference>
<feature type="transmembrane region" description="Helical" evidence="1">
    <location>
        <begin position="265"/>
        <end position="286"/>
    </location>
</feature>
<dbReference type="Pfam" id="PF00892">
    <property type="entry name" value="EamA"/>
    <property type="match status" value="2"/>
</dbReference>
<feature type="transmembrane region" description="Helical" evidence="1">
    <location>
        <begin position="175"/>
        <end position="198"/>
    </location>
</feature>
<protein>
    <submittedName>
        <fullName evidence="3">DMT family transporter</fullName>
    </submittedName>
</protein>
<keyword evidence="1" id="KW-0472">Membrane</keyword>
<feature type="transmembrane region" description="Helical" evidence="1">
    <location>
        <begin position="89"/>
        <end position="109"/>
    </location>
</feature>
<evidence type="ECO:0000259" key="2">
    <source>
        <dbReference type="Pfam" id="PF00892"/>
    </source>
</evidence>
<keyword evidence="1" id="KW-0812">Transmembrane</keyword>
<feature type="domain" description="EamA" evidence="2">
    <location>
        <begin position="146"/>
        <end position="284"/>
    </location>
</feature>
<evidence type="ECO:0000313" key="4">
    <source>
        <dbReference type="Proteomes" id="UP000759529"/>
    </source>
</evidence>
<feature type="transmembrane region" description="Helical" evidence="1">
    <location>
        <begin position="210"/>
        <end position="231"/>
    </location>
</feature>
<name>A0ABS2CZT1_9FLAO</name>
<dbReference type="PANTHER" id="PTHR22911:SF79">
    <property type="entry name" value="MOBA-LIKE NTP TRANSFERASE DOMAIN-CONTAINING PROTEIN"/>
    <property type="match status" value="1"/>
</dbReference>
<keyword evidence="1" id="KW-1133">Transmembrane helix</keyword>
<feature type="transmembrane region" description="Helical" evidence="1">
    <location>
        <begin position="238"/>
        <end position="259"/>
    </location>
</feature>
<keyword evidence="4" id="KW-1185">Reference proteome</keyword>
<dbReference type="EMBL" id="JACSOD020000497">
    <property type="protein sequence ID" value="MBM6500084.1"/>
    <property type="molecule type" value="Genomic_DNA"/>
</dbReference>
<accession>A0ABS2CZT1</accession>
<dbReference type="SUPFAM" id="SSF103481">
    <property type="entry name" value="Multidrug resistance efflux transporter EmrE"/>
    <property type="match status" value="2"/>
</dbReference>
<feature type="transmembrane region" description="Helical" evidence="1">
    <location>
        <begin position="66"/>
        <end position="83"/>
    </location>
</feature>
<feature type="domain" description="EamA" evidence="2">
    <location>
        <begin position="10"/>
        <end position="137"/>
    </location>
</feature>
<comment type="caution">
    <text evidence="3">The sequence shown here is derived from an EMBL/GenBank/DDBJ whole genome shotgun (WGS) entry which is preliminary data.</text>
</comment>
<proteinExistence type="predicted"/>
<dbReference type="InterPro" id="IPR000620">
    <property type="entry name" value="EamA_dom"/>
</dbReference>
<feature type="transmembrane region" description="Helical" evidence="1">
    <location>
        <begin position="12"/>
        <end position="31"/>
    </location>
</feature>
<evidence type="ECO:0000313" key="3">
    <source>
        <dbReference type="EMBL" id="MBM6500084.1"/>
    </source>
</evidence>
<feature type="transmembrane region" description="Helical" evidence="1">
    <location>
        <begin position="37"/>
        <end position="54"/>
    </location>
</feature>
<dbReference type="InterPro" id="IPR037185">
    <property type="entry name" value="EmrE-like"/>
</dbReference>
<feature type="transmembrane region" description="Helical" evidence="1">
    <location>
        <begin position="118"/>
        <end position="137"/>
    </location>
</feature>
<organism evidence="3 4">
    <name type="scientific">Flavobacterium macrobrachii</name>
    <dbReference type="NCBI Taxonomy" id="591204"/>
    <lineage>
        <taxon>Bacteria</taxon>
        <taxon>Pseudomonadati</taxon>
        <taxon>Bacteroidota</taxon>
        <taxon>Flavobacteriia</taxon>
        <taxon>Flavobacteriales</taxon>
        <taxon>Flavobacteriaceae</taxon>
        <taxon>Flavobacterium</taxon>
    </lineage>
</organism>
<gene>
    <name evidence="3" type="ORF">H9X54_012340</name>
</gene>
<evidence type="ECO:0000256" key="1">
    <source>
        <dbReference type="SAM" id="Phobius"/>
    </source>
</evidence>
<dbReference type="Proteomes" id="UP000759529">
    <property type="component" value="Unassembled WGS sequence"/>
</dbReference>
<dbReference type="RefSeq" id="WP_187656865.1">
    <property type="nucleotide sequence ID" value="NZ_JACSOD020000497.1"/>
</dbReference>
<reference evidence="3 4" key="1">
    <citation type="submission" date="2021-02" db="EMBL/GenBank/DDBJ databases">
        <authorList>
            <person name="Jung H.S."/>
            <person name="Chun B.H."/>
            <person name="Jeon C.O."/>
        </authorList>
    </citation>
    <scope>NUCLEOTIDE SEQUENCE [LARGE SCALE GENOMIC DNA]</scope>
    <source>
        <strain evidence="3 4">LMG 25203</strain>
    </source>
</reference>